<dbReference type="EC" id="1.-.-.-" evidence="4"/>
<protein>
    <submittedName>
        <fullName evidence="4">SDR family NAD(P)-dependent oxidoreductase</fullName>
        <ecNumber evidence="4">1.-.-.-</ecNumber>
    </submittedName>
</protein>
<dbReference type="InterPro" id="IPR020904">
    <property type="entry name" value="Sc_DH/Rdtase_CS"/>
</dbReference>
<evidence type="ECO:0000313" key="4">
    <source>
        <dbReference type="EMBL" id="MFL0250597.1"/>
    </source>
</evidence>
<dbReference type="InterPro" id="IPR002347">
    <property type="entry name" value="SDR_fam"/>
</dbReference>
<dbReference type="CDD" id="cd05233">
    <property type="entry name" value="SDR_c"/>
    <property type="match status" value="1"/>
</dbReference>
<dbReference type="Proteomes" id="UP001623592">
    <property type="component" value="Unassembled WGS sequence"/>
</dbReference>
<dbReference type="PRINTS" id="PR00080">
    <property type="entry name" value="SDRFAMILY"/>
</dbReference>
<accession>A0ABW8TFS8</accession>
<dbReference type="SUPFAM" id="SSF51735">
    <property type="entry name" value="NAD(P)-binding Rossmann-fold domains"/>
    <property type="match status" value="1"/>
</dbReference>
<comment type="similarity">
    <text evidence="1 3">Belongs to the short-chain dehydrogenases/reductases (SDR) family.</text>
</comment>
<keyword evidence="2 4" id="KW-0560">Oxidoreductase</keyword>
<organism evidence="4 5">
    <name type="scientific">Clostridium neuense</name>
    <dbReference type="NCBI Taxonomy" id="1728934"/>
    <lineage>
        <taxon>Bacteria</taxon>
        <taxon>Bacillati</taxon>
        <taxon>Bacillota</taxon>
        <taxon>Clostridia</taxon>
        <taxon>Eubacteriales</taxon>
        <taxon>Clostridiaceae</taxon>
        <taxon>Clostridium</taxon>
    </lineage>
</organism>
<name>A0ABW8TFS8_9CLOT</name>
<comment type="caution">
    <text evidence="4">The sequence shown here is derived from an EMBL/GenBank/DDBJ whole genome shotgun (WGS) entry which is preliminary data.</text>
</comment>
<dbReference type="PANTHER" id="PTHR42901:SF1">
    <property type="entry name" value="ALCOHOL DEHYDROGENASE"/>
    <property type="match status" value="1"/>
</dbReference>
<evidence type="ECO:0000256" key="3">
    <source>
        <dbReference type="RuleBase" id="RU000363"/>
    </source>
</evidence>
<evidence type="ECO:0000256" key="1">
    <source>
        <dbReference type="ARBA" id="ARBA00006484"/>
    </source>
</evidence>
<keyword evidence="5" id="KW-1185">Reference proteome</keyword>
<evidence type="ECO:0000256" key="2">
    <source>
        <dbReference type="ARBA" id="ARBA00023002"/>
    </source>
</evidence>
<dbReference type="EMBL" id="JBJIAA010000006">
    <property type="protein sequence ID" value="MFL0250597.1"/>
    <property type="molecule type" value="Genomic_DNA"/>
</dbReference>
<dbReference type="Pfam" id="PF00106">
    <property type="entry name" value="adh_short"/>
    <property type="match status" value="1"/>
</dbReference>
<dbReference type="PANTHER" id="PTHR42901">
    <property type="entry name" value="ALCOHOL DEHYDROGENASE"/>
    <property type="match status" value="1"/>
</dbReference>
<dbReference type="PIRSF" id="PIRSF000126">
    <property type="entry name" value="11-beta-HSD1"/>
    <property type="match status" value="1"/>
</dbReference>
<evidence type="ECO:0000313" key="5">
    <source>
        <dbReference type="Proteomes" id="UP001623592"/>
    </source>
</evidence>
<dbReference type="RefSeq" id="WP_406787261.1">
    <property type="nucleotide sequence ID" value="NZ_JBJIAA010000006.1"/>
</dbReference>
<dbReference type="GO" id="GO:0016491">
    <property type="term" value="F:oxidoreductase activity"/>
    <property type="evidence" value="ECO:0007669"/>
    <property type="project" value="UniProtKB-KW"/>
</dbReference>
<dbReference type="Gene3D" id="3.40.50.720">
    <property type="entry name" value="NAD(P)-binding Rossmann-like Domain"/>
    <property type="match status" value="1"/>
</dbReference>
<sequence>MNKTALITGASSGIGLELCKIFARSNYNLVMVSQNTERLEKAKAIVLKENNKVKIINIAKNLSGPLSADEIFNYTEKNLIQIDVLVNNAGVQVYGDFHQADIDETLNMMYLNMLSLTKLTGLYVKGMVKRGEGKILNLGSTGSFQPCPLNSVYCASKAFVLHFSEGIREELKGTGVTVTTLCPGATNTNFAKRANIENIKLFRGKLLSPGDVAEIGYKALMNNKSVVVTGMSNKVMTWIVRFIPRNVVTKLGMNMMKK</sequence>
<gene>
    <name evidence="4" type="ORF">ACJDT4_09205</name>
</gene>
<dbReference type="PRINTS" id="PR00081">
    <property type="entry name" value="GDHRDH"/>
</dbReference>
<dbReference type="PROSITE" id="PS00061">
    <property type="entry name" value="ADH_SHORT"/>
    <property type="match status" value="1"/>
</dbReference>
<reference evidence="4 5" key="1">
    <citation type="submission" date="2024-11" db="EMBL/GenBank/DDBJ databases">
        <authorList>
            <person name="Heng Y.C."/>
            <person name="Lim A.C.H."/>
            <person name="Lee J.K.Y."/>
            <person name="Kittelmann S."/>
        </authorList>
    </citation>
    <scope>NUCLEOTIDE SEQUENCE [LARGE SCALE GENOMIC DNA]</scope>
    <source>
        <strain evidence="4 5">WILCCON 0114</strain>
    </source>
</reference>
<dbReference type="InterPro" id="IPR036291">
    <property type="entry name" value="NAD(P)-bd_dom_sf"/>
</dbReference>
<proteinExistence type="inferred from homology"/>